<evidence type="ECO:0000256" key="1">
    <source>
        <dbReference type="ARBA" id="ARBA00004123"/>
    </source>
</evidence>
<comment type="subcellular location">
    <subcellularLocation>
        <location evidence="1">Nucleus</location>
    </subcellularLocation>
</comment>
<feature type="compositionally biased region" description="Polar residues" evidence="4">
    <location>
        <begin position="22"/>
        <end position="49"/>
    </location>
</feature>
<gene>
    <name evidence="6" type="ORF">DAPK24_018560</name>
</gene>
<evidence type="ECO:0000313" key="7">
    <source>
        <dbReference type="Proteomes" id="UP001378960"/>
    </source>
</evidence>
<dbReference type="PANTHER" id="PTHR13237:SF8">
    <property type="entry name" value="SOMETHING ABOUT SILENCING PROTEIN 10"/>
    <property type="match status" value="1"/>
</dbReference>
<dbReference type="Proteomes" id="UP001378960">
    <property type="component" value="Unassembled WGS sequence"/>
</dbReference>
<feature type="region of interest" description="Disordered" evidence="4">
    <location>
        <begin position="1"/>
        <end position="53"/>
    </location>
</feature>
<dbReference type="AlphaFoldDB" id="A0AAV5R3T3"/>
<keyword evidence="7" id="KW-1185">Reference proteome</keyword>
<proteinExistence type="inferred from homology"/>
<evidence type="ECO:0000259" key="5">
    <source>
        <dbReference type="Pfam" id="PF09368"/>
    </source>
</evidence>
<accession>A0AAV5R3T3</accession>
<organism evidence="6 7">
    <name type="scientific">Pichia kluyveri</name>
    <name type="common">Yeast</name>
    <dbReference type="NCBI Taxonomy" id="36015"/>
    <lineage>
        <taxon>Eukaryota</taxon>
        <taxon>Fungi</taxon>
        <taxon>Dikarya</taxon>
        <taxon>Ascomycota</taxon>
        <taxon>Saccharomycotina</taxon>
        <taxon>Pichiomycetes</taxon>
        <taxon>Pichiales</taxon>
        <taxon>Pichiaceae</taxon>
        <taxon>Pichia</taxon>
    </lineage>
</organism>
<sequence length="173" mass="19400">MATFTYVNSEKADRKKTAPIKASSSNSEIPTKSTKSNEISKSSNTQTTHTPEELEKFFNSIQDEKKNRKIAKKEAHINALIANRDGKLEELAMEESIGENGKRAIGYQILKNKGLTARRKKENRNARVKKRNKYDAAKKKIKSVRAVYSGQQGPYAGELTGISKKISRSIKLN</sequence>
<keyword evidence="3" id="KW-0539">Nucleus</keyword>
<evidence type="ECO:0000256" key="3">
    <source>
        <dbReference type="ARBA" id="ARBA00023242"/>
    </source>
</evidence>
<comment type="caution">
    <text evidence="6">The sequence shown here is derived from an EMBL/GenBank/DDBJ whole genome shotgun (WGS) entry which is preliminary data.</text>
</comment>
<dbReference type="Pfam" id="PF09368">
    <property type="entry name" value="Sas10"/>
    <property type="match status" value="1"/>
</dbReference>
<comment type="similarity">
    <text evidence="2">Belongs to the SAS10 family.</text>
</comment>
<dbReference type="GO" id="GO:0000462">
    <property type="term" value="P:maturation of SSU-rRNA from tricistronic rRNA transcript (SSU-rRNA, 5.8S rRNA, LSU-rRNA)"/>
    <property type="evidence" value="ECO:0007669"/>
    <property type="project" value="TreeGrafter"/>
</dbReference>
<reference evidence="6 7" key="1">
    <citation type="journal article" date="2023" name="Elife">
        <title>Identification of key yeast species and microbe-microbe interactions impacting larval growth of Drosophila in the wild.</title>
        <authorList>
            <person name="Mure A."/>
            <person name="Sugiura Y."/>
            <person name="Maeda R."/>
            <person name="Honda K."/>
            <person name="Sakurai N."/>
            <person name="Takahashi Y."/>
            <person name="Watada M."/>
            <person name="Katoh T."/>
            <person name="Gotoh A."/>
            <person name="Gotoh Y."/>
            <person name="Taniguchi I."/>
            <person name="Nakamura K."/>
            <person name="Hayashi T."/>
            <person name="Katayama T."/>
            <person name="Uemura T."/>
            <person name="Hattori Y."/>
        </authorList>
    </citation>
    <scope>NUCLEOTIDE SEQUENCE [LARGE SCALE GENOMIC DNA]</scope>
    <source>
        <strain evidence="6 7">PK-24</strain>
    </source>
</reference>
<dbReference type="PANTHER" id="PTHR13237">
    <property type="entry name" value="SOMETHING ABOUT SILENCING PROTEIN 10-RELATED"/>
    <property type="match status" value="1"/>
</dbReference>
<dbReference type="EMBL" id="BTGB01000002">
    <property type="protein sequence ID" value="GMM45281.1"/>
    <property type="molecule type" value="Genomic_DNA"/>
</dbReference>
<feature type="domain" description="Sas10 C-terminal" evidence="5">
    <location>
        <begin position="99"/>
        <end position="172"/>
    </location>
</feature>
<dbReference type="GO" id="GO:0032040">
    <property type="term" value="C:small-subunit processome"/>
    <property type="evidence" value="ECO:0007669"/>
    <property type="project" value="TreeGrafter"/>
</dbReference>
<name>A0AAV5R3T3_PICKL</name>
<evidence type="ECO:0000256" key="2">
    <source>
        <dbReference type="ARBA" id="ARBA00010979"/>
    </source>
</evidence>
<dbReference type="InterPro" id="IPR018972">
    <property type="entry name" value="Sas10_C_dom"/>
</dbReference>
<evidence type="ECO:0000256" key="4">
    <source>
        <dbReference type="SAM" id="MobiDB-lite"/>
    </source>
</evidence>
<evidence type="ECO:0000313" key="6">
    <source>
        <dbReference type="EMBL" id="GMM45281.1"/>
    </source>
</evidence>
<protein>
    <submittedName>
        <fullName evidence="6">rRNA-processing protein</fullName>
    </submittedName>
</protein>